<dbReference type="AlphaFoldDB" id="A0AAW2ZM10"/>
<evidence type="ECO:0000256" key="4">
    <source>
        <dbReference type="SAM" id="SignalP"/>
    </source>
</evidence>
<comment type="caution">
    <text evidence="6">The sequence shown here is derived from an EMBL/GenBank/DDBJ whole genome shotgun (WGS) entry which is preliminary data.</text>
</comment>
<evidence type="ECO:0000256" key="2">
    <source>
        <dbReference type="ARBA" id="ARBA00023157"/>
    </source>
</evidence>
<dbReference type="PROSITE" id="PS00139">
    <property type="entry name" value="THIOL_PROTEASE_CYS"/>
    <property type="match status" value="1"/>
</dbReference>
<dbReference type="PRINTS" id="PR00705">
    <property type="entry name" value="PAPAIN"/>
</dbReference>
<comment type="similarity">
    <text evidence="1">Belongs to the peptidase C1 family.</text>
</comment>
<keyword evidence="7" id="KW-1185">Reference proteome</keyword>
<dbReference type="FunFam" id="3.90.70.10:FF:000096">
    <property type="entry name" value="Cathepsin B-like cysteine protease"/>
    <property type="match status" value="1"/>
</dbReference>
<dbReference type="InterPro" id="IPR000668">
    <property type="entry name" value="Peptidase_C1A_C"/>
</dbReference>
<name>A0AAW2ZM10_9EUKA</name>
<keyword evidence="2" id="KW-1015">Disulfide bond</keyword>
<protein>
    <submittedName>
        <fullName evidence="6">Cathepsin B</fullName>
    </submittedName>
</protein>
<dbReference type="InterPro" id="IPR013128">
    <property type="entry name" value="Peptidase_C1A"/>
</dbReference>
<comment type="function">
    <text evidence="3">Thiol protease which is required for parasite excystation and invasion of the proximal small intestine of the human host.</text>
</comment>
<dbReference type="InterPro" id="IPR025661">
    <property type="entry name" value="Pept_asp_AS"/>
</dbReference>
<dbReference type="InterPro" id="IPR025660">
    <property type="entry name" value="Pept_his_AS"/>
</dbReference>
<reference evidence="6 7" key="1">
    <citation type="submission" date="2024-03" db="EMBL/GenBank/DDBJ databases">
        <title>The Acrasis kona genome and developmental transcriptomes reveal deep origins of eukaryotic multicellular pathways.</title>
        <authorList>
            <person name="Sheikh S."/>
            <person name="Fu C.-J."/>
            <person name="Brown M.W."/>
            <person name="Baldauf S.L."/>
        </authorList>
    </citation>
    <scope>NUCLEOTIDE SEQUENCE [LARGE SCALE GENOMIC DNA]</scope>
    <source>
        <strain evidence="6 7">ATCC MYA-3509</strain>
    </source>
</reference>
<organism evidence="6 7">
    <name type="scientific">Acrasis kona</name>
    <dbReference type="NCBI Taxonomy" id="1008807"/>
    <lineage>
        <taxon>Eukaryota</taxon>
        <taxon>Discoba</taxon>
        <taxon>Heterolobosea</taxon>
        <taxon>Tetramitia</taxon>
        <taxon>Eutetramitia</taxon>
        <taxon>Acrasidae</taxon>
        <taxon>Acrasis</taxon>
    </lineage>
</organism>
<keyword evidence="4" id="KW-0732">Signal</keyword>
<feature type="chain" id="PRO_5043665995" evidence="4">
    <location>
        <begin position="19"/>
        <end position="306"/>
    </location>
</feature>
<dbReference type="InterPro" id="IPR000169">
    <property type="entry name" value="Pept_cys_AS"/>
</dbReference>
<evidence type="ECO:0000256" key="3">
    <source>
        <dbReference type="ARBA" id="ARBA00060028"/>
    </source>
</evidence>
<evidence type="ECO:0000256" key="1">
    <source>
        <dbReference type="ARBA" id="ARBA00008455"/>
    </source>
</evidence>
<feature type="signal peptide" evidence="4">
    <location>
        <begin position="1"/>
        <end position="18"/>
    </location>
</feature>
<dbReference type="InterPro" id="IPR038765">
    <property type="entry name" value="Papain-like_cys_pep_sf"/>
</dbReference>
<dbReference type="SMART" id="SM00645">
    <property type="entry name" value="Pept_C1"/>
    <property type="match status" value="1"/>
</dbReference>
<sequence length="306" mass="34127">MRSLIAITLLAIAAIAFAQRVDLSAPAVDHDMIHELNSDYRTTWEAGVNEVFVGKTLREIKDMLISRDFFEMDASIPEKRGFNLSLPESFHIDEKWPKCKHEIRDQARCGSCWAFAASEVLSDRFCIAGQDAGVLSPQYLVSCDTSDYGCQGGYLSNSWAFLVKTGIPTDKCYPYTSAAGKVDACKKTCQDGSEIKFYRAGNYYLTGSVQKTMEDILKNGPVEAGFSVYQDFIQYKKGVYQHRSGGLLGGHAVKVVGWGTEDNLDYWIVANSWTTTWGEKGYFKIVRGRNECNFEGQLITGLPSKD</sequence>
<dbReference type="CDD" id="cd02620">
    <property type="entry name" value="Peptidase_C1A_CathepsinB"/>
    <property type="match status" value="1"/>
</dbReference>
<evidence type="ECO:0000313" key="6">
    <source>
        <dbReference type="EMBL" id="KAL0490332.1"/>
    </source>
</evidence>
<feature type="domain" description="Peptidase C1A papain C-terminal" evidence="5">
    <location>
        <begin position="86"/>
        <end position="302"/>
    </location>
</feature>
<dbReference type="Gene3D" id="3.90.70.10">
    <property type="entry name" value="Cysteine proteinases"/>
    <property type="match status" value="1"/>
</dbReference>
<evidence type="ECO:0000259" key="5">
    <source>
        <dbReference type="SMART" id="SM00645"/>
    </source>
</evidence>
<dbReference type="PANTHER" id="PTHR12411">
    <property type="entry name" value="CYSTEINE PROTEASE FAMILY C1-RELATED"/>
    <property type="match status" value="1"/>
</dbReference>
<dbReference type="EMBL" id="JAOPGA020001667">
    <property type="protein sequence ID" value="KAL0490332.1"/>
    <property type="molecule type" value="Genomic_DNA"/>
</dbReference>
<dbReference type="SUPFAM" id="SSF54001">
    <property type="entry name" value="Cysteine proteinases"/>
    <property type="match status" value="1"/>
</dbReference>
<dbReference type="Proteomes" id="UP001431209">
    <property type="component" value="Unassembled WGS sequence"/>
</dbReference>
<dbReference type="PROSITE" id="PS00639">
    <property type="entry name" value="THIOL_PROTEASE_HIS"/>
    <property type="match status" value="1"/>
</dbReference>
<evidence type="ECO:0000313" key="7">
    <source>
        <dbReference type="Proteomes" id="UP001431209"/>
    </source>
</evidence>
<dbReference type="PROSITE" id="PS00640">
    <property type="entry name" value="THIOL_PROTEASE_ASN"/>
    <property type="match status" value="1"/>
</dbReference>
<dbReference type="Pfam" id="PF00112">
    <property type="entry name" value="Peptidase_C1"/>
    <property type="match status" value="1"/>
</dbReference>
<gene>
    <name evidence="6" type="ORF">AKO1_006506</name>
</gene>
<dbReference type="GO" id="GO:0008234">
    <property type="term" value="F:cysteine-type peptidase activity"/>
    <property type="evidence" value="ECO:0007669"/>
    <property type="project" value="InterPro"/>
</dbReference>
<proteinExistence type="inferred from homology"/>
<accession>A0AAW2ZM10</accession>
<dbReference type="GO" id="GO:0006508">
    <property type="term" value="P:proteolysis"/>
    <property type="evidence" value="ECO:0007669"/>
    <property type="project" value="InterPro"/>
</dbReference>